<dbReference type="PROSITE" id="PS50883">
    <property type="entry name" value="EAL"/>
    <property type="match status" value="1"/>
</dbReference>
<dbReference type="InterPro" id="IPR050706">
    <property type="entry name" value="Cyclic-di-GMP_PDE-like"/>
</dbReference>
<dbReference type="Proteomes" id="UP000654108">
    <property type="component" value="Unassembled WGS sequence"/>
</dbReference>
<dbReference type="InterPro" id="IPR035919">
    <property type="entry name" value="EAL_sf"/>
</dbReference>
<dbReference type="PANTHER" id="PTHR33121">
    <property type="entry name" value="CYCLIC DI-GMP PHOSPHODIESTERASE PDEF"/>
    <property type="match status" value="1"/>
</dbReference>
<proteinExistence type="predicted"/>
<dbReference type="CDD" id="cd01948">
    <property type="entry name" value="EAL"/>
    <property type="match status" value="1"/>
</dbReference>
<dbReference type="RefSeq" id="WP_191772360.1">
    <property type="nucleotide sequence ID" value="NZ_JACYFU010000001.1"/>
</dbReference>
<evidence type="ECO:0000313" key="3">
    <source>
        <dbReference type="Proteomes" id="UP000654108"/>
    </source>
</evidence>
<protein>
    <submittedName>
        <fullName evidence="2">EAL domain-containing protein</fullName>
    </submittedName>
</protein>
<reference evidence="2" key="1">
    <citation type="submission" date="2020-09" db="EMBL/GenBank/DDBJ databases">
        <title>Genome seq and assembly of Devosia sp.</title>
        <authorList>
            <person name="Chhetri G."/>
        </authorList>
    </citation>
    <scope>NUCLEOTIDE SEQUENCE</scope>
    <source>
        <strain evidence="2">PTR5</strain>
    </source>
</reference>
<dbReference type="Pfam" id="PF00563">
    <property type="entry name" value="EAL"/>
    <property type="match status" value="1"/>
</dbReference>
<sequence>MQRPQYVSDAIETSAAGLHVGSYGPFRLQSAYQPVYELSAGQFDLFGFEGLVRPFREGVALAPVDFFSAVDSGDRLFVECMCRALHLRNYRQGRPRNRKLFINVNPAIYETIEVVEREFRFMFSILDKYGLTPSHLVCEVLETRAMGEATLKSLCDMLREAGCMIALDDYGTGNSGVVRYRALRPNLVKLDGALFRELAGDAARQRLLRRMVDTFHADGVPVLVEGIETRDHLALATDVGAHYFQGYGLGRPALLPAKFETKPAAVSMDTSQASASRTG</sequence>
<dbReference type="PANTHER" id="PTHR33121:SF76">
    <property type="entry name" value="SIGNALING PROTEIN"/>
    <property type="match status" value="1"/>
</dbReference>
<keyword evidence="3" id="KW-1185">Reference proteome</keyword>
<dbReference type="SMART" id="SM00052">
    <property type="entry name" value="EAL"/>
    <property type="match status" value="1"/>
</dbReference>
<name>A0A927FT81_9HYPH</name>
<evidence type="ECO:0000259" key="1">
    <source>
        <dbReference type="PROSITE" id="PS50883"/>
    </source>
</evidence>
<dbReference type="EMBL" id="JACYFU010000001">
    <property type="protein sequence ID" value="MBD8064254.1"/>
    <property type="molecule type" value="Genomic_DNA"/>
</dbReference>
<evidence type="ECO:0000313" key="2">
    <source>
        <dbReference type="EMBL" id="MBD8064254.1"/>
    </source>
</evidence>
<dbReference type="SUPFAM" id="SSF141868">
    <property type="entry name" value="EAL domain-like"/>
    <property type="match status" value="1"/>
</dbReference>
<dbReference type="GO" id="GO:0071111">
    <property type="term" value="F:cyclic-guanylate-specific phosphodiesterase activity"/>
    <property type="evidence" value="ECO:0007669"/>
    <property type="project" value="InterPro"/>
</dbReference>
<feature type="domain" description="EAL" evidence="1">
    <location>
        <begin position="11"/>
        <end position="266"/>
    </location>
</feature>
<organism evidence="2 3">
    <name type="scientific">Devosia oryzisoli</name>
    <dbReference type="NCBI Taxonomy" id="2774138"/>
    <lineage>
        <taxon>Bacteria</taxon>
        <taxon>Pseudomonadati</taxon>
        <taxon>Pseudomonadota</taxon>
        <taxon>Alphaproteobacteria</taxon>
        <taxon>Hyphomicrobiales</taxon>
        <taxon>Devosiaceae</taxon>
        <taxon>Devosia</taxon>
    </lineage>
</organism>
<gene>
    <name evidence="2" type="ORF">IC608_02030</name>
</gene>
<comment type="caution">
    <text evidence="2">The sequence shown here is derived from an EMBL/GenBank/DDBJ whole genome shotgun (WGS) entry which is preliminary data.</text>
</comment>
<dbReference type="AlphaFoldDB" id="A0A927FT81"/>
<accession>A0A927FT81</accession>
<dbReference type="InterPro" id="IPR001633">
    <property type="entry name" value="EAL_dom"/>
</dbReference>
<dbReference type="Gene3D" id="3.20.20.450">
    <property type="entry name" value="EAL domain"/>
    <property type="match status" value="1"/>
</dbReference>